<comment type="caution">
    <text evidence="1">The sequence shown here is derived from an EMBL/GenBank/DDBJ whole genome shotgun (WGS) entry which is preliminary data.</text>
</comment>
<organism evidence="1 2">
    <name type="scientific">Alsobacter metallidurans</name>
    <dbReference type="NCBI Taxonomy" id="340221"/>
    <lineage>
        <taxon>Bacteria</taxon>
        <taxon>Pseudomonadati</taxon>
        <taxon>Pseudomonadota</taxon>
        <taxon>Alphaproteobacteria</taxon>
        <taxon>Hyphomicrobiales</taxon>
        <taxon>Alsobacteraceae</taxon>
        <taxon>Alsobacter</taxon>
    </lineage>
</organism>
<gene>
    <name evidence="1" type="ORF">GCM10007036_21580</name>
</gene>
<evidence type="ECO:0008006" key="3">
    <source>
        <dbReference type="Google" id="ProtNLM"/>
    </source>
</evidence>
<keyword evidence="2" id="KW-1185">Reference proteome</keyword>
<sequence>MELNVTKPRPEVTSLAQKFLKQWLDKRLPETTTPSNLVHAEACRLSFECLVTADDAGIRRQAIEKAVGDLIRHIKVALEERNAELRGGVAPLGRSAKIAS</sequence>
<evidence type="ECO:0000313" key="1">
    <source>
        <dbReference type="EMBL" id="GGH19005.1"/>
    </source>
</evidence>
<reference evidence="1" key="2">
    <citation type="submission" date="2020-09" db="EMBL/GenBank/DDBJ databases">
        <authorList>
            <person name="Sun Q."/>
            <person name="Zhou Y."/>
        </authorList>
    </citation>
    <scope>NUCLEOTIDE SEQUENCE</scope>
    <source>
        <strain evidence="1">CGMCC 1.12214</strain>
    </source>
</reference>
<name>A0A917I7A4_9HYPH</name>
<protein>
    <recommendedName>
        <fullName evidence="3">DUF768 domain-containing protein</fullName>
    </recommendedName>
</protein>
<dbReference type="Proteomes" id="UP000603912">
    <property type="component" value="Unassembled WGS sequence"/>
</dbReference>
<accession>A0A917I7A4</accession>
<reference evidence="1" key="1">
    <citation type="journal article" date="2014" name="Int. J. Syst. Evol. Microbiol.">
        <title>Complete genome sequence of Corynebacterium casei LMG S-19264T (=DSM 44701T), isolated from a smear-ripened cheese.</title>
        <authorList>
            <consortium name="US DOE Joint Genome Institute (JGI-PGF)"/>
            <person name="Walter F."/>
            <person name="Albersmeier A."/>
            <person name="Kalinowski J."/>
            <person name="Ruckert C."/>
        </authorList>
    </citation>
    <scope>NUCLEOTIDE SEQUENCE</scope>
    <source>
        <strain evidence="1">CGMCC 1.12214</strain>
    </source>
</reference>
<dbReference type="AlphaFoldDB" id="A0A917I7A4"/>
<proteinExistence type="predicted"/>
<evidence type="ECO:0000313" key="2">
    <source>
        <dbReference type="Proteomes" id="UP000603912"/>
    </source>
</evidence>
<dbReference type="RefSeq" id="WP_194483069.1">
    <property type="nucleotide sequence ID" value="NZ_BMES01000002.1"/>
</dbReference>
<dbReference type="EMBL" id="BMES01000002">
    <property type="protein sequence ID" value="GGH19005.1"/>
    <property type="molecule type" value="Genomic_DNA"/>
</dbReference>